<dbReference type="Proteomes" id="UP000239772">
    <property type="component" value="Unassembled WGS sequence"/>
</dbReference>
<evidence type="ECO:0000313" key="3">
    <source>
        <dbReference type="Proteomes" id="UP000239772"/>
    </source>
</evidence>
<comment type="caution">
    <text evidence="2">The sequence shown here is derived from an EMBL/GenBank/DDBJ whole genome shotgun (WGS) entry which is preliminary data.</text>
</comment>
<gene>
    <name evidence="2" type="ORF">SLNSH_01070</name>
</gene>
<dbReference type="OrthoDB" id="8455876at2"/>
<dbReference type="AlphaFoldDB" id="A0A2T1HZA2"/>
<dbReference type="RefSeq" id="WP_106334786.1">
    <property type="nucleotide sequence ID" value="NZ_PVZS01000001.1"/>
</dbReference>
<feature type="transmembrane region" description="Helical" evidence="1">
    <location>
        <begin position="127"/>
        <end position="145"/>
    </location>
</feature>
<keyword evidence="1" id="KW-0812">Transmembrane</keyword>
<keyword evidence="1" id="KW-1133">Transmembrane helix</keyword>
<feature type="transmembrane region" description="Helical" evidence="1">
    <location>
        <begin position="59"/>
        <end position="89"/>
    </location>
</feature>
<feature type="transmembrane region" description="Helical" evidence="1">
    <location>
        <begin position="95"/>
        <end position="115"/>
    </location>
</feature>
<accession>A0A2T1HZA2</accession>
<reference evidence="3" key="1">
    <citation type="submission" date="2018-03" db="EMBL/GenBank/DDBJ databases">
        <authorList>
            <person name="Sun L."/>
            <person name="Liu H."/>
            <person name="Chen W."/>
            <person name="Huang K."/>
            <person name="Liu W."/>
            <person name="Gao X."/>
        </authorList>
    </citation>
    <scope>NUCLEOTIDE SEQUENCE [LARGE SCALE GENOMIC DNA]</scope>
    <source>
        <strain evidence="3">SH9</strain>
    </source>
</reference>
<sequence length="161" mass="16259">MRRLFLGVLGLVLAIPAGALFLIIGGLAVPEVRELASDLTLAGVFAFFDAVLNGPGPDTVWAVAAGAFWALATALLVLPPIMVAIIGAVAGLRSYVWYAGGGGLLAVAIAWLGRAPGEVLDPSDTKLLSLLFLTGAVSGFVYWAVAGREMGSVSGPAPAGA</sequence>
<evidence type="ECO:0000313" key="2">
    <source>
        <dbReference type="EMBL" id="PSC07001.1"/>
    </source>
</evidence>
<organism evidence="2 3">
    <name type="scientific">Alsobacter soli</name>
    <dbReference type="NCBI Taxonomy" id="2109933"/>
    <lineage>
        <taxon>Bacteria</taxon>
        <taxon>Pseudomonadati</taxon>
        <taxon>Pseudomonadota</taxon>
        <taxon>Alphaproteobacteria</taxon>
        <taxon>Hyphomicrobiales</taxon>
        <taxon>Alsobacteraceae</taxon>
        <taxon>Alsobacter</taxon>
    </lineage>
</organism>
<keyword evidence="1" id="KW-0472">Membrane</keyword>
<dbReference type="EMBL" id="PVZS01000001">
    <property type="protein sequence ID" value="PSC07001.1"/>
    <property type="molecule type" value="Genomic_DNA"/>
</dbReference>
<protein>
    <submittedName>
        <fullName evidence="2">Uncharacterized protein</fullName>
    </submittedName>
</protein>
<proteinExistence type="predicted"/>
<keyword evidence="3" id="KW-1185">Reference proteome</keyword>
<name>A0A2T1HZA2_9HYPH</name>
<evidence type="ECO:0000256" key="1">
    <source>
        <dbReference type="SAM" id="Phobius"/>
    </source>
</evidence>